<reference evidence="1 2" key="1">
    <citation type="submission" date="2019-01" db="EMBL/GenBank/DDBJ databases">
        <title>A draft genome assembly of the solar-powered sea slug Elysia chlorotica.</title>
        <authorList>
            <person name="Cai H."/>
            <person name="Li Q."/>
            <person name="Fang X."/>
            <person name="Li J."/>
            <person name="Curtis N.E."/>
            <person name="Altenburger A."/>
            <person name="Shibata T."/>
            <person name="Feng M."/>
            <person name="Maeda T."/>
            <person name="Schwartz J.A."/>
            <person name="Shigenobu S."/>
            <person name="Lundholm N."/>
            <person name="Nishiyama T."/>
            <person name="Yang H."/>
            <person name="Hasebe M."/>
            <person name="Li S."/>
            <person name="Pierce S.K."/>
            <person name="Wang J."/>
        </authorList>
    </citation>
    <scope>NUCLEOTIDE SEQUENCE [LARGE SCALE GENOMIC DNA]</scope>
    <source>
        <strain evidence="1">EC2010</strain>
        <tissue evidence="1">Whole organism of an adult</tissue>
    </source>
</reference>
<evidence type="ECO:0000313" key="2">
    <source>
        <dbReference type="Proteomes" id="UP000271974"/>
    </source>
</evidence>
<protein>
    <submittedName>
        <fullName evidence="1">Uncharacterized protein</fullName>
    </submittedName>
</protein>
<evidence type="ECO:0000313" key="1">
    <source>
        <dbReference type="EMBL" id="RUS86558.1"/>
    </source>
</evidence>
<proteinExistence type="predicted"/>
<sequence>QHDLSYGAAVHCERLEELRSMTNRLWMLNYDPHCARGSAVCNLNPFDVLSELTSFRGEINTQSCDHIIRRVAVQLCHEQIIVFHSQWKFLHVCEKSDKKMPAKTLHYKSSVLLKTGIWNTFYLYLPVLSHRVPNTHFASAAQGHQLTTNEEEVVHQNM</sequence>
<accession>A0A433TYH7</accession>
<dbReference type="Proteomes" id="UP000271974">
    <property type="component" value="Unassembled WGS sequence"/>
</dbReference>
<organism evidence="1 2">
    <name type="scientific">Elysia chlorotica</name>
    <name type="common">Eastern emerald elysia</name>
    <name type="synonym">Sea slug</name>
    <dbReference type="NCBI Taxonomy" id="188477"/>
    <lineage>
        <taxon>Eukaryota</taxon>
        <taxon>Metazoa</taxon>
        <taxon>Spiralia</taxon>
        <taxon>Lophotrochozoa</taxon>
        <taxon>Mollusca</taxon>
        <taxon>Gastropoda</taxon>
        <taxon>Heterobranchia</taxon>
        <taxon>Euthyneura</taxon>
        <taxon>Panpulmonata</taxon>
        <taxon>Sacoglossa</taxon>
        <taxon>Placobranchoidea</taxon>
        <taxon>Plakobranchidae</taxon>
        <taxon>Elysia</taxon>
    </lineage>
</organism>
<feature type="non-terminal residue" evidence="1">
    <location>
        <position position="1"/>
    </location>
</feature>
<keyword evidence="2" id="KW-1185">Reference proteome</keyword>
<dbReference type="EMBL" id="RQTK01000135">
    <property type="protein sequence ID" value="RUS86558.1"/>
    <property type="molecule type" value="Genomic_DNA"/>
</dbReference>
<dbReference type="AlphaFoldDB" id="A0A433TYH7"/>
<name>A0A433TYH7_ELYCH</name>
<comment type="caution">
    <text evidence="1">The sequence shown here is derived from an EMBL/GenBank/DDBJ whole genome shotgun (WGS) entry which is preliminary data.</text>
</comment>
<gene>
    <name evidence="1" type="ORF">EGW08_005697</name>
</gene>